<reference evidence="11" key="1">
    <citation type="submission" date="2020-10" db="EMBL/GenBank/DDBJ databases">
        <authorList>
            <person name="Gilroy R."/>
        </authorList>
    </citation>
    <scope>NUCLEOTIDE SEQUENCE</scope>
    <source>
        <strain evidence="11">G3-8215</strain>
    </source>
</reference>
<evidence type="ECO:0000256" key="5">
    <source>
        <dbReference type="ARBA" id="ARBA00022857"/>
    </source>
</evidence>
<dbReference type="InterPro" id="IPR024072">
    <property type="entry name" value="DHFR-like_dom_sf"/>
</dbReference>
<dbReference type="Gene3D" id="3.40.430.10">
    <property type="entry name" value="Dihydrofolate Reductase, subunit A"/>
    <property type="match status" value="1"/>
</dbReference>
<evidence type="ECO:0000259" key="10">
    <source>
        <dbReference type="PROSITE" id="PS51330"/>
    </source>
</evidence>
<keyword evidence="6 8" id="KW-0560">Oxidoreductase</keyword>
<keyword evidence="4 8" id="KW-0554">One-carbon metabolism</keyword>
<evidence type="ECO:0000256" key="2">
    <source>
        <dbReference type="ARBA" id="ARBA00009539"/>
    </source>
</evidence>
<dbReference type="GO" id="GO:0070401">
    <property type="term" value="F:NADP+ binding"/>
    <property type="evidence" value="ECO:0007669"/>
    <property type="project" value="UniProtKB-ARBA"/>
</dbReference>
<organism evidence="11 12">
    <name type="scientific">Candidatus Cryptobacteroides avicola</name>
    <dbReference type="NCBI Taxonomy" id="2840757"/>
    <lineage>
        <taxon>Bacteria</taxon>
        <taxon>Pseudomonadati</taxon>
        <taxon>Bacteroidota</taxon>
        <taxon>Bacteroidia</taxon>
        <taxon>Bacteroidales</taxon>
        <taxon>Candidatus Cryptobacteroides</taxon>
    </lineage>
</organism>
<dbReference type="Proteomes" id="UP000725002">
    <property type="component" value="Unassembled WGS sequence"/>
</dbReference>
<dbReference type="AlphaFoldDB" id="A0A940IIK0"/>
<protein>
    <recommendedName>
        <fullName evidence="3 8">Dihydrofolate reductase</fullName>
        <ecNumber evidence="3 8">1.5.1.3</ecNumber>
    </recommendedName>
</protein>
<dbReference type="GO" id="GO:0046655">
    <property type="term" value="P:folic acid metabolic process"/>
    <property type="evidence" value="ECO:0007669"/>
    <property type="project" value="TreeGrafter"/>
</dbReference>
<evidence type="ECO:0000256" key="6">
    <source>
        <dbReference type="ARBA" id="ARBA00023002"/>
    </source>
</evidence>
<dbReference type="SUPFAM" id="SSF53597">
    <property type="entry name" value="Dihydrofolate reductase-like"/>
    <property type="match status" value="1"/>
</dbReference>
<dbReference type="FunFam" id="3.40.430.10:FF:000001">
    <property type="entry name" value="Dihydrofolate reductase"/>
    <property type="match status" value="1"/>
</dbReference>
<evidence type="ECO:0000256" key="1">
    <source>
        <dbReference type="ARBA" id="ARBA00004903"/>
    </source>
</evidence>
<dbReference type="PANTHER" id="PTHR48069">
    <property type="entry name" value="DIHYDROFOLATE REDUCTASE"/>
    <property type="match status" value="1"/>
</dbReference>
<dbReference type="InterPro" id="IPR001796">
    <property type="entry name" value="DHFR_dom"/>
</dbReference>
<sequence>MEKNIIVAVSDNHAIGSGNKMPWHISEDLKYFKRITSGGTVIMGRKTFLSIGKPLPARTNIVITRGDGDGFPEGVCIAHSIEEAFSAAEAIGKPCFVIGGGEIYRQAMPFADTLYITHVHTEVPDADTFFPEITGGQWEKAQTSDTMTDPESGLCFEFSVYRRKKK</sequence>
<dbReference type="PROSITE" id="PS00075">
    <property type="entry name" value="DHFR_1"/>
    <property type="match status" value="1"/>
</dbReference>
<accession>A0A940IIK0</accession>
<dbReference type="GO" id="GO:0046654">
    <property type="term" value="P:tetrahydrofolate biosynthetic process"/>
    <property type="evidence" value="ECO:0007669"/>
    <property type="project" value="InterPro"/>
</dbReference>
<dbReference type="InterPro" id="IPR012259">
    <property type="entry name" value="DHFR"/>
</dbReference>
<dbReference type="PANTHER" id="PTHR48069:SF3">
    <property type="entry name" value="DIHYDROFOLATE REDUCTASE"/>
    <property type="match status" value="1"/>
</dbReference>
<dbReference type="EC" id="1.5.1.3" evidence="3 8"/>
<evidence type="ECO:0000256" key="7">
    <source>
        <dbReference type="ARBA" id="ARBA00025067"/>
    </source>
</evidence>
<name>A0A940IIK0_9BACT</name>
<dbReference type="GO" id="GO:0046452">
    <property type="term" value="P:dihydrofolate metabolic process"/>
    <property type="evidence" value="ECO:0007669"/>
    <property type="project" value="TreeGrafter"/>
</dbReference>
<dbReference type="Pfam" id="PF00186">
    <property type="entry name" value="DHFR_1"/>
    <property type="match status" value="1"/>
</dbReference>
<dbReference type="InterPro" id="IPR017925">
    <property type="entry name" value="DHFR_CS"/>
</dbReference>
<reference evidence="11" key="2">
    <citation type="journal article" date="2021" name="PeerJ">
        <title>Extensive microbial diversity within the chicken gut microbiome revealed by metagenomics and culture.</title>
        <authorList>
            <person name="Gilroy R."/>
            <person name="Ravi A."/>
            <person name="Getino M."/>
            <person name="Pursley I."/>
            <person name="Horton D.L."/>
            <person name="Alikhan N.F."/>
            <person name="Baker D."/>
            <person name="Gharbi K."/>
            <person name="Hall N."/>
            <person name="Watson M."/>
            <person name="Adriaenssens E.M."/>
            <person name="Foster-Nyarko E."/>
            <person name="Jarju S."/>
            <person name="Secka A."/>
            <person name="Antonio M."/>
            <person name="Oren A."/>
            <person name="Chaudhuri R.R."/>
            <person name="La Ragione R."/>
            <person name="Hildebrand F."/>
            <person name="Pallen M.J."/>
        </authorList>
    </citation>
    <scope>NUCLEOTIDE SEQUENCE</scope>
    <source>
        <strain evidence="11">G3-8215</strain>
    </source>
</reference>
<feature type="domain" description="DHFR" evidence="10">
    <location>
        <begin position="2"/>
        <end position="163"/>
    </location>
</feature>
<evidence type="ECO:0000256" key="8">
    <source>
        <dbReference type="PIRNR" id="PIRNR000194"/>
    </source>
</evidence>
<dbReference type="PIRSF" id="PIRSF000194">
    <property type="entry name" value="DHFR"/>
    <property type="match status" value="1"/>
</dbReference>
<keyword evidence="5 8" id="KW-0521">NADP</keyword>
<evidence type="ECO:0000256" key="4">
    <source>
        <dbReference type="ARBA" id="ARBA00022563"/>
    </source>
</evidence>
<comment type="caution">
    <text evidence="11">The sequence shown here is derived from an EMBL/GenBank/DDBJ whole genome shotgun (WGS) entry which is preliminary data.</text>
</comment>
<dbReference type="EMBL" id="JADILV010000047">
    <property type="protein sequence ID" value="MBO8483896.1"/>
    <property type="molecule type" value="Genomic_DNA"/>
</dbReference>
<dbReference type="CDD" id="cd00209">
    <property type="entry name" value="DHFR"/>
    <property type="match status" value="1"/>
</dbReference>
<dbReference type="PRINTS" id="PR00070">
    <property type="entry name" value="DHFR"/>
</dbReference>
<dbReference type="GO" id="GO:0006730">
    <property type="term" value="P:one-carbon metabolic process"/>
    <property type="evidence" value="ECO:0007669"/>
    <property type="project" value="UniProtKB-KW"/>
</dbReference>
<comment type="similarity">
    <text evidence="2 8 9">Belongs to the dihydrofolate reductase family.</text>
</comment>
<evidence type="ECO:0000313" key="12">
    <source>
        <dbReference type="Proteomes" id="UP000725002"/>
    </source>
</evidence>
<proteinExistence type="inferred from homology"/>
<gene>
    <name evidence="11" type="ORF">IAB75_07270</name>
</gene>
<comment type="catalytic activity">
    <reaction evidence="8">
        <text>(6S)-5,6,7,8-tetrahydrofolate + NADP(+) = 7,8-dihydrofolate + NADPH + H(+)</text>
        <dbReference type="Rhea" id="RHEA:15009"/>
        <dbReference type="ChEBI" id="CHEBI:15378"/>
        <dbReference type="ChEBI" id="CHEBI:57451"/>
        <dbReference type="ChEBI" id="CHEBI:57453"/>
        <dbReference type="ChEBI" id="CHEBI:57783"/>
        <dbReference type="ChEBI" id="CHEBI:58349"/>
        <dbReference type="EC" id="1.5.1.3"/>
    </reaction>
</comment>
<evidence type="ECO:0000313" key="11">
    <source>
        <dbReference type="EMBL" id="MBO8483896.1"/>
    </source>
</evidence>
<evidence type="ECO:0000256" key="9">
    <source>
        <dbReference type="RuleBase" id="RU004474"/>
    </source>
</evidence>
<dbReference type="GO" id="GO:0004146">
    <property type="term" value="F:dihydrofolate reductase activity"/>
    <property type="evidence" value="ECO:0007669"/>
    <property type="project" value="UniProtKB-EC"/>
</dbReference>
<comment type="function">
    <text evidence="7 8">Key enzyme in folate metabolism. Catalyzes an essential reaction for de novo glycine and purine synthesis, and for DNA precursor synthesis.</text>
</comment>
<evidence type="ECO:0000256" key="3">
    <source>
        <dbReference type="ARBA" id="ARBA00012856"/>
    </source>
</evidence>
<comment type="pathway">
    <text evidence="1 8">Cofactor biosynthesis; tetrahydrofolate biosynthesis; 5,6,7,8-tetrahydrofolate from 7,8-dihydrofolate: step 1/1.</text>
</comment>
<dbReference type="PROSITE" id="PS51330">
    <property type="entry name" value="DHFR_2"/>
    <property type="match status" value="1"/>
</dbReference>